<accession>A0ABW2NXC2</accession>
<dbReference type="InterPro" id="IPR037480">
    <property type="entry name" value="YihR-like"/>
</dbReference>
<dbReference type="SUPFAM" id="SSF74650">
    <property type="entry name" value="Galactose mutarotase-like"/>
    <property type="match status" value="1"/>
</dbReference>
<sequence>MTTIAPTGEQHTIEAGGLRAVVTEVGAGLRSLTHDGRPLVMGYSEHRTPPGSAGVPLLPWPNRVQDGRYTFDGQERQLALTEPKFGNAAHGFTRTLPWRVLMRDEASITLGLRLFPQTGYPHILDLSVAYTLDGSGLAVEIGVVNLGDTPAPYGFGAHPYLTVGEPLDEAVLTLPAAEWVAVDERKIPVGRRPVEGTPYDFRAGRPIGELSLDTPFTGLTRDAGGRVRARLATADGTRGVELWGGEGVEWLQLFTGDSLSGEHRRGGLAVEPMSCPPNAFRTGEDLIRLAPGESVAHHWGITPFQR</sequence>
<dbReference type="InterPro" id="IPR014718">
    <property type="entry name" value="GH-type_carb-bd"/>
</dbReference>
<dbReference type="PANTHER" id="PTHR10091">
    <property type="entry name" value="ALDOSE-1-EPIMERASE"/>
    <property type="match status" value="1"/>
</dbReference>
<protein>
    <submittedName>
        <fullName evidence="1">Aldose 1-epimerase family protein</fullName>
    </submittedName>
</protein>
<dbReference type="RefSeq" id="WP_380824817.1">
    <property type="nucleotide sequence ID" value="NZ_JBHTCG010000003.1"/>
</dbReference>
<dbReference type="Proteomes" id="UP001596496">
    <property type="component" value="Unassembled WGS sequence"/>
</dbReference>
<dbReference type="Gene3D" id="2.70.98.10">
    <property type="match status" value="1"/>
</dbReference>
<evidence type="ECO:0000313" key="2">
    <source>
        <dbReference type="Proteomes" id="UP001596496"/>
    </source>
</evidence>
<proteinExistence type="predicted"/>
<name>A0ABW2NXC2_9ACTN</name>
<comment type="caution">
    <text evidence="1">The sequence shown here is derived from an EMBL/GenBank/DDBJ whole genome shotgun (WGS) entry which is preliminary data.</text>
</comment>
<reference evidence="2" key="1">
    <citation type="journal article" date="2019" name="Int. J. Syst. Evol. Microbiol.">
        <title>The Global Catalogue of Microorganisms (GCM) 10K type strain sequencing project: providing services to taxonomists for standard genome sequencing and annotation.</title>
        <authorList>
            <consortium name="The Broad Institute Genomics Platform"/>
            <consortium name="The Broad Institute Genome Sequencing Center for Infectious Disease"/>
            <person name="Wu L."/>
            <person name="Ma J."/>
        </authorList>
    </citation>
    <scope>NUCLEOTIDE SEQUENCE [LARGE SCALE GENOMIC DNA]</scope>
    <source>
        <strain evidence="2">CECT 7649</strain>
    </source>
</reference>
<dbReference type="Pfam" id="PF01263">
    <property type="entry name" value="Aldose_epim"/>
    <property type="match status" value="1"/>
</dbReference>
<organism evidence="1 2">
    <name type="scientific">Sphaerisporangium rhizosphaerae</name>
    <dbReference type="NCBI Taxonomy" id="2269375"/>
    <lineage>
        <taxon>Bacteria</taxon>
        <taxon>Bacillati</taxon>
        <taxon>Actinomycetota</taxon>
        <taxon>Actinomycetes</taxon>
        <taxon>Streptosporangiales</taxon>
        <taxon>Streptosporangiaceae</taxon>
        <taxon>Sphaerisporangium</taxon>
    </lineage>
</organism>
<dbReference type="CDD" id="cd09022">
    <property type="entry name" value="Aldose_epim_Ec_YihR"/>
    <property type="match status" value="1"/>
</dbReference>
<dbReference type="InterPro" id="IPR008183">
    <property type="entry name" value="Aldose_1/G6P_1-epimerase"/>
</dbReference>
<dbReference type="EMBL" id="JBHTCG010000003">
    <property type="protein sequence ID" value="MFC7381774.1"/>
    <property type="molecule type" value="Genomic_DNA"/>
</dbReference>
<dbReference type="PANTHER" id="PTHR10091:SF0">
    <property type="entry name" value="GALACTOSE MUTAROTASE"/>
    <property type="match status" value="1"/>
</dbReference>
<evidence type="ECO:0000313" key="1">
    <source>
        <dbReference type="EMBL" id="MFC7381774.1"/>
    </source>
</evidence>
<keyword evidence="2" id="KW-1185">Reference proteome</keyword>
<gene>
    <name evidence="1" type="ORF">ACFQSB_06115</name>
</gene>
<dbReference type="InterPro" id="IPR011013">
    <property type="entry name" value="Gal_mutarotase_sf_dom"/>
</dbReference>